<dbReference type="AlphaFoldDB" id="A0A834W3M5"/>
<dbReference type="Proteomes" id="UP000634136">
    <property type="component" value="Unassembled WGS sequence"/>
</dbReference>
<comment type="caution">
    <text evidence="1">The sequence shown here is derived from an EMBL/GenBank/DDBJ whole genome shotgun (WGS) entry which is preliminary data.</text>
</comment>
<proteinExistence type="predicted"/>
<name>A0A834W3M5_9FABA</name>
<protein>
    <submittedName>
        <fullName evidence="1">Uncharacterized protein</fullName>
    </submittedName>
</protein>
<evidence type="ECO:0000313" key="1">
    <source>
        <dbReference type="EMBL" id="KAF7807348.1"/>
    </source>
</evidence>
<keyword evidence="2" id="KW-1185">Reference proteome</keyword>
<reference evidence="1" key="1">
    <citation type="submission" date="2020-09" db="EMBL/GenBank/DDBJ databases">
        <title>Genome-Enabled Discovery of Anthraquinone Biosynthesis in Senna tora.</title>
        <authorList>
            <person name="Kang S.-H."/>
            <person name="Pandey R.P."/>
            <person name="Lee C.-M."/>
            <person name="Sim J.-S."/>
            <person name="Jeong J.-T."/>
            <person name="Choi B.-S."/>
            <person name="Jung M."/>
            <person name="Ginzburg D."/>
            <person name="Zhao K."/>
            <person name="Won S.Y."/>
            <person name="Oh T.-J."/>
            <person name="Yu Y."/>
            <person name="Kim N.-H."/>
            <person name="Lee O.R."/>
            <person name="Lee T.-H."/>
            <person name="Bashyal P."/>
            <person name="Kim T.-S."/>
            <person name="Lee W.-H."/>
            <person name="Kawkins C."/>
            <person name="Kim C.-K."/>
            <person name="Kim J.S."/>
            <person name="Ahn B.O."/>
            <person name="Rhee S.Y."/>
            <person name="Sohng J.K."/>
        </authorList>
    </citation>
    <scope>NUCLEOTIDE SEQUENCE</scope>
    <source>
        <tissue evidence="1">Leaf</tissue>
    </source>
</reference>
<gene>
    <name evidence="1" type="ORF">G2W53_039509</name>
</gene>
<organism evidence="1 2">
    <name type="scientific">Senna tora</name>
    <dbReference type="NCBI Taxonomy" id="362788"/>
    <lineage>
        <taxon>Eukaryota</taxon>
        <taxon>Viridiplantae</taxon>
        <taxon>Streptophyta</taxon>
        <taxon>Embryophyta</taxon>
        <taxon>Tracheophyta</taxon>
        <taxon>Spermatophyta</taxon>
        <taxon>Magnoliopsida</taxon>
        <taxon>eudicotyledons</taxon>
        <taxon>Gunneridae</taxon>
        <taxon>Pentapetalae</taxon>
        <taxon>rosids</taxon>
        <taxon>fabids</taxon>
        <taxon>Fabales</taxon>
        <taxon>Fabaceae</taxon>
        <taxon>Caesalpinioideae</taxon>
        <taxon>Cassia clade</taxon>
        <taxon>Senna</taxon>
    </lineage>
</organism>
<dbReference type="EMBL" id="JAAIUW010000012">
    <property type="protein sequence ID" value="KAF7807348.1"/>
    <property type="molecule type" value="Genomic_DNA"/>
</dbReference>
<sequence length="60" mass="6871">MGLVIECKNDSISKELNKYKFKRVVAQGSQIDRFAMYLGIRVGPLIAWKVCQVMPKEILN</sequence>
<evidence type="ECO:0000313" key="2">
    <source>
        <dbReference type="Proteomes" id="UP000634136"/>
    </source>
</evidence>
<accession>A0A834W3M5</accession>